<comment type="caution">
    <text evidence="2">The sequence shown here is derived from an EMBL/GenBank/DDBJ whole genome shotgun (WGS) entry which is preliminary data.</text>
</comment>
<reference evidence="2" key="1">
    <citation type="journal article" date="2020" name="mSystems">
        <title>Genome- and Community-Level Interaction Insights into Carbon Utilization and Element Cycling Functions of Hydrothermarchaeota in Hydrothermal Sediment.</title>
        <authorList>
            <person name="Zhou Z."/>
            <person name="Liu Y."/>
            <person name="Xu W."/>
            <person name="Pan J."/>
            <person name="Luo Z.H."/>
            <person name="Li M."/>
        </authorList>
    </citation>
    <scope>NUCLEOTIDE SEQUENCE [LARGE SCALE GENOMIC DNA]</scope>
    <source>
        <strain evidence="2">HyVt-76</strain>
    </source>
</reference>
<organism evidence="2">
    <name type="scientific">Caldithrix abyssi</name>
    <dbReference type="NCBI Taxonomy" id="187145"/>
    <lineage>
        <taxon>Bacteria</taxon>
        <taxon>Pseudomonadati</taxon>
        <taxon>Calditrichota</taxon>
        <taxon>Calditrichia</taxon>
        <taxon>Calditrichales</taxon>
        <taxon>Calditrichaceae</taxon>
        <taxon>Caldithrix</taxon>
    </lineage>
</organism>
<dbReference type="InterPro" id="IPR023401">
    <property type="entry name" value="ODC_N"/>
</dbReference>
<sequence length="315" mass="34015">MDRCLSMNELIDALADAFKALQQGQVDMPLRTALPIPEAQANSLMMPVYMSSLNMSGVKVVNIFKNNLELGLPAIHALIMLFDGSTGQPLALLDGERITALRTGAVCGLASRYLAREDSQVVAIIGAGIQGRSLLEAMMAVRPIRKVLVIDKDLQRANLFISEMSQKYGVIFQLSDTGQLLEADIVCTATTSEKPVFDASHLTAGTHINGVGSYRPQTQEIPEQIVSQAKIVVDLKSAALKEAGDLIVPLKKGLISEERIYAELGQLVVGEKAGRSNDQEITFFKSVGLALQDLATAHLALQKAQQQDLGSEIFI</sequence>
<dbReference type="AlphaFoldDB" id="A0A7V5LJ57"/>
<dbReference type="Gene3D" id="3.40.50.720">
    <property type="entry name" value="NAD(P)-binding Rossmann-like Domain"/>
    <property type="match status" value="1"/>
</dbReference>
<dbReference type="PIRSF" id="PIRSF001439">
    <property type="entry name" value="CryM"/>
    <property type="match status" value="1"/>
</dbReference>
<dbReference type="Gene3D" id="3.30.1780.10">
    <property type="entry name" value="ornithine cyclodeaminase, domain 1"/>
    <property type="match status" value="1"/>
</dbReference>
<dbReference type="FunFam" id="3.40.50.720:FF:000311">
    <property type="entry name" value="Ornithine cyclodeaminase"/>
    <property type="match status" value="1"/>
</dbReference>
<dbReference type="Proteomes" id="UP000886111">
    <property type="component" value="Unassembled WGS sequence"/>
</dbReference>
<name>A0A7V5LJ57_CALAY</name>
<dbReference type="SUPFAM" id="SSF51735">
    <property type="entry name" value="NAD(P)-binding Rossmann-fold domains"/>
    <property type="match status" value="1"/>
</dbReference>
<evidence type="ECO:0000256" key="1">
    <source>
        <dbReference type="ARBA" id="ARBA00008903"/>
    </source>
</evidence>
<dbReference type="PANTHER" id="PTHR13812">
    <property type="entry name" value="KETIMINE REDUCTASE MU-CRYSTALLIN"/>
    <property type="match status" value="1"/>
</dbReference>
<gene>
    <name evidence="2" type="ORF">ENL21_01075</name>
</gene>
<protein>
    <submittedName>
        <fullName evidence="2">Ornithine cyclodeaminase family protein</fullName>
    </submittedName>
</protein>
<dbReference type="InterPro" id="IPR003462">
    <property type="entry name" value="ODC_Mu_crystall"/>
</dbReference>
<comment type="similarity">
    <text evidence="1">Belongs to the ornithine cyclodeaminase/mu-crystallin family.</text>
</comment>
<accession>A0A7V5LJ57</accession>
<dbReference type="GO" id="GO:0016491">
    <property type="term" value="F:oxidoreductase activity"/>
    <property type="evidence" value="ECO:0007669"/>
    <property type="project" value="UniProtKB-ARBA"/>
</dbReference>
<dbReference type="GO" id="GO:0019752">
    <property type="term" value="P:carboxylic acid metabolic process"/>
    <property type="evidence" value="ECO:0007669"/>
    <property type="project" value="UniProtKB-ARBA"/>
</dbReference>
<evidence type="ECO:0000313" key="2">
    <source>
        <dbReference type="EMBL" id="HHE54343.1"/>
    </source>
</evidence>
<dbReference type="InterPro" id="IPR036291">
    <property type="entry name" value="NAD(P)-bd_dom_sf"/>
</dbReference>
<proteinExistence type="inferred from homology"/>
<dbReference type="PANTHER" id="PTHR13812:SF19">
    <property type="entry name" value="KETIMINE REDUCTASE MU-CRYSTALLIN"/>
    <property type="match status" value="1"/>
</dbReference>
<dbReference type="EMBL" id="DRTD01000078">
    <property type="protein sequence ID" value="HHE54343.1"/>
    <property type="molecule type" value="Genomic_DNA"/>
</dbReference>
<dbReference type="Pfam" id="PF02423">
    <property type="entry name" value="OCD_Mu_crystall"/>
    <property type="match status" value="1"/>
</dbReference>
<dbReference type="GO" id="GO:0005737">
    <property type="term" value="C:cytoplasm"/>
    <property type="evidence" value="ECO:0007669"/>
    <property type="project" value="TreeGrafter"/>
</dbReference>